<evidence type="ECO:0000259" key="17">
    <source>
        <dbReference type="PROSITE" id="PS51188"/>
    </source>
</evidence>
<dbReference type="SUPFAM" id="SSF57938">
    <property type="entry name" value="DnaJ/Hsp40 cysteine-rich domain"/>
    <property type="match status" value="1"/>
</dbReference>
<evidence type="ECO:0000256" key="13">
    <source>
        <dbReference type="ARBA" id="ARBA00067609"/>
    </source>
</evidence>
<dbReference type="GO" id="GO:0005524">
    <property type="term" value="F:ATP binding"/>
    <property type="evidence" value="ECO:0007669"/>
    <property type="project" value="InterPro"/>
</dbReference>
<name>A0A533Q6M8_9BACT</name>
<feature type="binding site" evidence="14">
    <location>
        <position position="179"/>
    </location>
    <ligand>
        <name>Zn(2+)</name>
        <dbReference type="ChEBI" id="CHEBI:29105"/>
        <label>2</label>
    </ligand>
</feature>
<evidence type="ECO:0000256" key="7">
    <source>
        <dbReference type="ARBA" id="ARBA00022771"/>
    </source>
</evidence>
<dbReference type="GO" id="GO:0008270">
    <property type="term" value="F:zinc ion binding"/>
    <property type="evidence" value="ECO:0007669"/>
    <property type="project" value="UniProtKB-UniRule"/>
</dbReference>
<feature type="repeat" description="CXXCXGXG motif" evidence="14">
    <location>
        <begin position="179"/>
        <end position="186"/>
    </location>
</feature>
<feature type="repeat" description="CXXCXGXG motif" evidence="14">
    <location>
        <begin position="205"/>
        <end position="212"/>
    </location>
</feature>
<dbReference type="InterPro" id="IPR018253">
    <property type="entry name" value="DnaJ_domain_CS"/>
</dbReference>
<dbReference type="FunFam" id="2.10.230.10:FF:000002">
    <property type="entry name" value="Molecular chaperone DnaJ"/>
    <property type="match status" value="1"/>
</dbReference>
<keyword evidence="6 14" id="KW-0677">Repeat</keyword>
<dbReference type="PANTHER" id="PTHR43096">
    <property type="entry name" value="DNAJ HOMOLOG 1, MITOCHONDRIAL-RELATED"/>
    <property type="match status" value="1"/>
</dbReference>
<sequence>MPDKRDYYEILGIDKNASKEEIKAAYRTLAKKFHPDLNKDNPKLAEEKFKEMSEAYEVLIDDNKRSRYDQYGRAGVASDFGKEGFTWQDFSHVSDLEDIFGHNIFSDFFGRGSVFSDFFGRRRWGVYEQPEEQIKRALVEITLEQAYRGVSAEVAIPRIEICESCGGNGAKSGTSSAVCSHCKGKGEVKQEQLQGFGRIIKIGACPVCKGRGKVIEHPCPTCHGNGQVQSFDKITVKIPPGVDNGTTLRISAGKDNSKLKEDVYVTISVQSHSIFQRKGSDIYLEKTIAFTEAALGTKVEVPILDGNAVMKIPPGTQTDTLFRLRGSGMPRLKDHGHGDQYVRVIVHTPKNLTKRQRVLLEEFESIEKGK</sequence>
<dbReference type="InterPro" id="IPR036410">
    <property type="entry name" value="HSP_DnaJ_Cys-rich_dom_sf"/>
</dbReference>
<evidence type="ECO:0000259" key="16">
    <source>
        <dbReference type="PROSITE" id="PS50076"/>
    </source>
</evidence>
<dbReference type="PROSITE" id="PS51188">
    <property type="entry name" value="ZF_CR"/>
    <property type="match status" value="1"/>
</dbReference>
<feature type="domain" description="J" evidence="16">
    <location>
        <begin position="6"/>
        <end position="72"/>
    </location>
</feature>
<dbReference type="CDD" id="cd10719">
    <property type="entry name" value="DnaJ_zf"/>
    <property type="match status" value="1"/>
</dbReference>
<dbReference type="Pfam" id="PF00226">
    <property type="entry name" value="DnaJ"/>
    <property type="match status" value="1"/>
</dbReference>
<feature type="binding site" evidence="14">
    <location>
        <position position="165"/>
    </location>
    <ligand>
        <name>Zn(2+)</name>
        <dbReference type="ChEBI" id="CHEBI:29105"/>
        <label>1</label>
    </ligand>
</feature>
<accession>A0A533Q6M8</accession>
<comment type="function">
    <text evidence="11 14">Participates actively in the response to hyperosmotic and heat shock by preventing the aggregation of stress-denatured proteins and by disaggregating proteins, also in an autonomous, DnaK-independent fashion. Unfolded proteins bind initially to DnaJ; upon interaction with the DnaJ-bound protein, DnaK hydrolyzes its bound ATP, resulting in the formation of a stable complex. GrpE releases ADP from DnaK; ATP binding to DnaK triggers the release of the substrate protein, thus completing the reaction cycle. Several rounds of ATP-dependent interactions between DnaJ, DnaK and GrpE are required for fully efficient folding. Also involved, together with DnaK and GrpE, in the DNA replication of plasmids through activation of initiation proteins.</text>
</comment>
<evidence type="ECO:0000256" key="3">
    <source>
        <dbReference type="ARBA" id="ARBA00022490"/>
    </source>
</evidence>
<keyword evidence="5 14" id="KW-0479">Metal-binding</keyword>
<evidence type="ECO:0000256" key="10">
    <source>
        <dbReference type="ARBA" id="ARBA00023186"/>
    </source>
</evidence>
<dbReference type="PRINTS" id="PR00625">
    <property type="entry name" value="JDOMAIN"/>
</dbReference>
<feature type="binding site" evidence="14">
    <location>
        <position position="205"/>
    </location>
    <ligand>
        <name>Zn(2+)</name>
        <dbReference type="ChEBI" id="CHEBI:29105"/>
        <label>2</label>
    </ligand>
</feature>
<dbReference type="NCBIfam" id="TIGR02349">
    <property type="entry name" value="DnaJ_bact"/>
    <property type="match status" value="1"/>
</dbReference>
<evidence type="ECO:0000256" key="6">
    <source>
        <dbReference type="ARBA" id="ARBA00022737"/>
    </source>
</evidence>
<dbReference type="GO" id="GO:0005737">
    <property type="term" value="C:cytoplasm"/>
    <property type="evidence" value="ECO:0007669"/>
    <property type="project" value="UniProtKB-SubCell"/>
</dbReference>
<evidence type="ECO:0000256" key="15">
    <source>
        <dbReference type="PROSITE-ProRule" id="PRU00546"/>
    </source>
</evidence>
<keyword evidence="9 14" id="KW-0346">Stress response</keyword>
<dbReference type="InterPro" id="IPR001623">
    <property type="entry name" value="DnaJ_domain"/>
</dbReference>
<comment type="cofactor">
    <cofactor evidence="14">
        <name>Zn(2+)</name>
        <dbReference type="ChEBI" id="CHEBI:29105"/>
    </cofactor>
    <text evidence="14">Binds 2 Zn(2+) ions per monomer.</text>
</comment>
<keyword evidence="8 14" id="KW-0862">Zinc</keyword>
<feature type="binding site" evidence="14">
    <location>
        <position position="182"/>
    </location>
    <ligand>
        <name>Zn(2+)</name>
        <dbReference type="ChEBI" id="CHEBI:29105"/>
        <label>2</label>
    </ligand>
</feature>
<dbReference type="InterPro" id="IPR002939">
    <property type="entry name" value="DnaJ_C"/>
</dbReference>
<gene>
    <name evidence="14" type="primary">dnaJ</name>
    <name evidence="18" type="ORF">JETT_3474</name>
</gene>
<dbReference type="GO" id="GO:0042026">
    <property type="term" value="P:protein refolding"/>
    <property type="evidence" value="ECO:0007669"/>
    <property type="project" value="TreeGrafter"/>
</dbReference>
<dbReference type="EMBL" id="SULG01000115">
    <property type="protein sequence ID" value="TLD40267.1"/>
    <property type="molecule type" value="Genomic_DNA"/>
</dbReference>
<dbReference type="InterPro" id="IPR036869">
    <property type="entry name" value="J_dom_sf"/>
</dbReference>
<dbReference type="AlphaFoldDB" id="A0A533Q6M8"/>
<dbReference type="CDD" id="cd10747">
    <property type="entry name" value="DnaJ_C"/>
    <property type="match status" value="1"/>
</dbReference>
<dbReference type="Pfam" id="PF01556">
    <property type="entry name" value="DnaJ_C"/>
    <property type="match status" value="1"/>
</dbReference>
<dbReference type="PANTHER" id="PTHR43096:SF52">
    <property type="entry name" value="DNAJ HOMOLOG 1, MITOCHONDRIAL-RELATED"/>
    <property type="match status" value="1"/>
</dbReference>
<dbReference type="Proteomes" id="UP000319783">
    <property type="component" value="Unassembled WGS sequence"/>
</dbReference>
<evidence type="ECO:0000256" key="4">
    <source>
        <dbReference type="ARBA" id="ARBA00022705"/>
    </source>
</evidence>
<evidence type="ECO:0000256" key="12">
    <source>
        <dbReference type="ARBA" id="ARBA00061004"/>
    </source>
</evidence>
<dbReference type="SMART" id="SM00271">
    <property type="entry name" value="DnaJ"/>
    <property type="match status" value="1"/>
</dbReference>
<evidence type="ECO:0000256" key="8">
    <source>
        <dbReference type="ARBA" id="ARBA00022833"/>
    </source>
</evidence>
<proteinExistence type="inferred from homology"/>
<feature type="repeat" description="CXXCXGXG motif" evidence="14">
    <location>
        <begin position="219"/>
        <end position="226"/>
    </location>
</feature>
<dbReference type="PROSITE" id="PS00636">
    <property type="entry name" value="DNAJ_1"/>
    <property type="match status" value="1"/>
</dbReference>
<dbReference type="GO" id="GO:0006260">
    <property type="term" value="P:DNA replication"/>
    <property type="evidence" value="ECO:0007669"/>
    <property type="project" value="UniProtKB-KW"/>
</dbReference>
<dbReference type="HAMAP" id="MF_01152">
    <property type="entry name" value="DnaJ"/>
    <property type="match status" value="1"/>
</dbReference>
<feature type="binding site" evidence="14">
    <location>
        <position position="208"/>
    </location>
    <ligand>
        <name>Zn(2+)</name>
        <dbReference type="ChEBI" id="CHEBI:29105"/>
        <label>2</label>
    </ligand>
</feature>
<keyword evidence="7 14" id="KW-0863">Zinc-finger</keyword>
<protein>
    <recommendedName>
        <fullName evidence="13 14">Chaperone protein DnaJ</fullName>
    </recommendedName>
</protein>
<evidence type="ECO:0000256" key="9">
    <source>
        <dbReference type="ARBA" id="ARBA00023016"/>
    </source>
</evidence>
<comment type="subunit">
    <text evidence="2 14">Homodimer.</text>
</comment>
<dbReference type="Pfam" id="PF00684">
    <property type="entry name" value="DnaJ_CXXCXGXG"/>
    <property type="match status" value="1"/>
</dbReference>
<evidence type="ECO:0000256" key="11">
    <source>
        <dbReference type="ARBA" id="ARBA00053423"/>
    </source>
</evidence>
<dbReference type="FunFam" id="2.60.260.20:FF:000004">
    <property type="entry name" value="Molecular chaperone DnaJ"/>
    <property type="match status" value="1"/>
</dbReference>
<dbReference type="SUPFAM" id="SSF46565">
    <property type="entry name" value="Chaperone J-domain"/>
    <property type="match status" value="1"/>
</dbReference>
<dbReference type="GO" id="GO:0009408">
    <property type="term" value="P:response to heat"/>
    <property type="evidence" value="ECO:0007669"/>
    <property type="project" value="InterPro"/>
</dbReference>
<evidence type="ECO:0000256" key="2">
    <source>
        <dbReference type="ARBA" id="ARBA00011738"/>
    </source>
</evidence>
<dbReference type="Gene3D" id="2.10.230.10">
    <property type="entry name" value="Heat shock protein DnaJ, cysteine-rich domain"/>
    <property type="match status" value="1"/>
</dbReference>
<keyword evidence="4 14" id="KW-0235">DNA replication</keyword>
<feature type="domain" description="CR-type" evidence="17">
    <location>
        <begin position="149"/>
        <end position="231"/>
    </location>
</feature>
<feature type="binding site" evidence="14">
    <location>
        <position position="162"/>
    </location>
    <ligand>
        <name>Zn(2+)</name>
        <dbReference type="ChEBI" id="CHEBI:29105"/>
        <label>1</label>
    </ligand>
</feature>
<organism evidence="18 19">
    <name type="scientific">Candidatus Jettenia ecosi</name>
    <dbReference type="NCBI Taxonomy" id="2494326"/>
    <lineage>
        <taxon>Bacteria</taxon>
        <taxon>Pseudomonadati</taxon>
        <taxon>Planctomycetota</taxon>
        <taxon>Candidatus Brocadiia</taxon>
        <taxon>Candidatus Brocadiales</taxon>
        <taxon>Candidatus Brocadiaceae</taxon>
        <taxon>Candidatus Jettenia</taxon>
    </lineage>
</organism>
<dbReference type="CDD" id="cd06257">
    <property type="entry name" value="DnaJ"/>
    <property type="match status" value="1"/>
</dbReference>
<evidence type="ECO:0000313" key="19">
    <source>
        <dbReference type="Proteomes" id="UP000319783"/>
    </source>
</evidence>
<dbReference type="Gene3D" id="1.10.287.110">
    <property type="entry name" value="DnaJ domain"/>
    <property type="match status" value="1"/>
</dbReference>
<dbReference type="FunFam" id="1.10.287.110:FF:000034">
    <property type="entry name" value="Chaperone protein DnaJ"/>
    <property type="match status" value="1"/>
</dbReference>
<keyword evidence="3 14" id="KW-0963">Cytoplasm</keyword>
<evidence type="ECO:0000256" key="5">
    <source>
        <dbReference type="ARBA" id="ARBA00022723"/>
    </source>
</evidence>
<feature type="binding site" evidence="14">
    <location>
        <position position="222"/>
    </location>
    <ligand>
        <name>Zn(2+)</name>
        <dbReference type="ChEBI" id="CHEBI:29105"/>
        <label>1</label>
    </ligand>
</feature>
<feature type="repeat" description="CXXCXGXG motif" evidence="14">
    <location>
        <begin position="162"/>
        <end position="169"/>
    </location>
</feature>
<evidence type="ECO:0000313" key="18">
    <source>
        <dbReference type="EMBL" id="TLD40267.1"/>
    </source>
</evidence>
<reference evidence="18 19" key="1">
    <citation type="submission" date="2019-04" db="EMBL/GenBank/DDBJ databases">
        <title>Genome of a novel bacterium Candidatus Jettenia ecosi reconstructed from metagenome of an anammox bioreactor.</title>
        <authorList>
            <person name="Mardanov A.V."/>
            <person name="Beletsky A.V."/>
            <person name="Ravin N.V."/>
            <person name="Botchkova E.A."/>
            <person name="Litti Y.V."/>
            <person name="Nozhevnikova A.N."/>
        </authorList>
    </citation>
    <scope>NUCLEOTIDE SEQUENCE [LARGE SCALE GENOMIC DNA]</scope>
    <source>
        <strain evidence="18">J2</strain>
    </source>
</reference>
<dbReference type="SUPFAM" id="SSF49493">
    <property type="entry name" value="HSP40/DnaJ peptide-binding domain"/>
    <property type="match status" value="2"/>
</dbReference>
<comment type="domain">
    <text evidence="14">The J domain is necessary and sufficient to stimulate DnaK ATPase activity. Zinc center 1 plays an important role in the autonomous, DnaK-independent chaperone activity of DnaJ. Zinc center 2 is essential for interaction with DnaK and for DnaJ activity.</text>
</comment>
<dbReference type="InterPro" id="IPR012724">
    <property type="entry name" value="DnaJ"/>
</dbReference>
<dbReference type="Gene3D" id="2.60.260.20">
    <property type="entry name" value="Urease metallochaperone UreE, N-terminal domain"/>
    <property type="match status" value="2"/>
</dbReference>
<evidence type="ECO:0000256" key="1">
    <source>
        <dbReference type="ARBA" id="ARBA00004496"/>
    </source>
</evidence>
<dbReference type="GO" id="GO:0051082">
    <property type="term" value="F:unfolded protein binding"/>
    <property type="evidence" value="ECO:0007669"/>
    <property type="project" value="UniProtKB-UniRule"/>
</dbReference>
<feature type="zinc finger region" description="CR-type" evidence="15">
    <location>
        <begin position="149"/>
        <end position="231"/>
    </location>
</feature>
<comment type="subcellular location">
    <subcellularLocation>
        <location evidence="1 14">Cytoplasm</location>
    </subcellularLocation>
</comment>
<comment type="similarity">
    <text evidence="12 14">Belongs to the DnaJ family.</text>
</comment>
<comment type="caution">
    <text evidence="18">The sequence shown here is derived from an EMBL/GenBank/DDBJ whole genome shotgun (WGS) entry which is preliminary data.</text>
</comment>
<dbReference type="InterPro" id="IPR001305">
    <property type="entry name" value="HSP_DnaJ_Cys-rich_dom"/>
</dbReference>
<dbReference type="PROSITE" id="PS50076">
    <property type="entry name" value="DNAJ_2"/>
    <property type="match status" value="1"/>
</dbReference>
<dbReference type="InterPro" id="IPR008971">
    <property type="entry name" value="HSP40/DnaJ_pept-bd"/>
</dbReference>
<keyword evidence="10 14" id="KW-0143">Chaperone</keyword>
<evidence type="ECO:0000256" key="14">
    <source>
        <dbReference type="HAMAP-Rule" id="MF_01152"/>
    </source>
</evidence>
<dbReference type="GO" id="GO:0031072">
    <property type="term" value="F:heat shock protein binding"/>
    <property type="evidence" value="ECO:0007669"/>
    <property type="project" value="InterPro"/>
</dbReference>
<feature type="binding site" evidence="14">
    <location>
        <position position="219"/>
    </location>
    <ligand>
        <name>Zn(2+)</name>
        <dbReference type="ChEBI" id="CHEBI:29105"/>
        <label>1</label>
    </ligand>
</feature>
<dbReference type="NCBIfam" id="NF008035">
    <property type="entry name" value="PRK10767.1"/>
    <property type="match status" value="1"/>
</dbReference>